<feature type="transmembrane region" description="Helical" evidence="2">
    <location>
        <begin position="343"/>
        <end position="365"/>
    </location>
</feature>
<feature type="compositionally biased region" description="Basic and acidic residues" evidence="1">
    <location>
        <begin position="383"/>
        <end position="395"/>
    </location>
</feature>
<keyword evidence="3" id="KW-0732">Signal</keyword>
<feature type="transmembrane region" description="Helical" evidence="2">
    <location>
        <begin position="250"/>
        <end position="268"/>
    </location>
</feature>
<keyword evidence="2" id="KW-1133">Transmembrane helix</keyword>
<evidence type="ECO:0000313" key="5">
    <source>
        <dbReference type="Proteomes" id="UP001501490"/>
    </source>
</evidence>
<gene>
    <name evidence="4" type="ORF">GCM10022236_33980</name>
</gene>
<sequence length="564" mass="56456">MPTRRRLAGLTVVSLLLGLLLSVAAVTAQAATTTDPNSCPIPKVPVDSVTVTCPGGSPSTAPSSSPSPSPTAGSPGESGDQKSASGAGDGSGGVRFGQDEQPTGWAGPIAKDLGQGTQGLSSDLADRVKDDGLLPKFEFTQAYLSLYAIMFGLGVVIAVMATMLASVKVAAAKGVDSRIMAQQAMIRVLAFSVIGGLAPLLLALLGSVAGTLGNGFFDLAADQMAAQLSWLSGALAVGTLAGLVVPGGSAVMVGLFLFLLASLAGIFLELMISHYLIFLLGLLIPILYAASINPDWRGGVQKVSGALLGAFLAPAALFLVWVVTFSAVTPWSSDDGFISKVGILIVGLLLSLAAPIAIGMLLSYVAPVFAGGHGYDTTAFKTATDRVRRRDHRDQPTSPRGSRSKRASSASDNDPSQPVESPTASGAAARTTTRAATGEAGASAGASGAGAGGAGAGGAAGAAGPVAAAALAWAHLVDKVRRTAESARDKVTGGAQRAGTANQGDADPAGQTPTSRTDGGRGAEPSSSEPVEAPTRPSPADDGTSSTPGPRPRGPETQREGGRR</sequence>
<feature type="region of interest" description="Disordered" evidence="1">
    <location>
        <begin position="50"/>
        <end position="112"/>
    </location>
</feature>
<feature type="chain" id="PRO_5045316176" evidence="3">
    <location>
        <begin position="31"/>
        <end position="564"/>
    </location>
</feature>
<keyword evidence="2" id="KW-0472">Membrane</keyword>
<name>A0ABP7ABN1_9ACTN</name>
<feature type="transmembrane region" description="Helical" evidence="2">
    <location>
        <begin position="144"/>
        <end position="167"/>
    </location>
</feature>
<feature type="compositionally biased region" description="Low complexity" evidence="1">
    <location>
        <begin position="54"/>
        <end position="86"/>
    </location>
</feature>
<feature type="compositionally biased region" description="Gly residues" evidence="1">
    <location>
        <begin position="447"/>
        <end position="461"/>
    </location>
</feature>
<feature type="transmembrane region" description="Helical" evidence="2">
    <location>
        <begin position="188"/>
        <end position="212"/>
    </location>
</feature>
<dbReference type="EMBL" id="BAABAB010000023">
    <property type="protein sequence ID" value="GAA3628835.1"/>
    <property type="molecule type" value="Genomic_DNA"/>
</dbReference>
<feature type="transmembrane region" description="Helical" evidence="2">
    <location>
        <begin position="303"/>
        <end position="323"/>
    </location>
</feature>
<proteinExistence type="predicted"/>
<keyword evidence="2" id="KW-0812">Transmembrane</keyword>
<accession>A0ABP7ABN1</accession>
<feature type="transmembrane region" description="Helical" evidence="2">
    <location>
        <begin position="274"/>
        <end position="291"/>
    </location>
</feature>
<comment type="caution">
    <text evidence="4">The sequence shown here is derived from an EMBL/GenBank/DDBJ whole genome shotgun (WGS) entry which is preliminary data.</text>
</comment>
<keyword evidence="5" id="KW-1185">Reference proteome</keyword>
<protein>
    <submittedName>
        <fullName evidence="4">Uncharacterized protein</fullName>
    </submittedName>
</protein>
<feature type="region of interest" description="Disordered" evidence="1">
    <location>
        <begin position="381"/>
        <end position="461"/>
    </location>
</feature>
<organism evidence="4 5">
    <name type="scientific">Microlunatus ginsengisoli</name>
    <dbReference type="NCBI Taxonomy" id="363863"/>
    <lineage>
        <taxon>Bacteria</taxon>
        <taxon>Bacillati</taxon>
        <taxon>Actinomycetota</taxon>
        <taxon>Actinomycetes</taxon>
        <taxon>Propionibacteriales</taxon>
        <taxon>Propionibacteriaceae</taxon>
        <taxon>Microlunatus</taxon>
    </lineage>
</organism>
<dbReference type="Proteomes" id="UP001501490">
    <property type="component" value="Unassembled WGS sequence"/>
</dbReference>
<feature type="compositionally biased region" description="Basic and acidic residues" evidence="1">
    <location>
        <begin position="553"/>
        <end position="564"/>
    </location>
</feature>
<dbReference type="RefSeq" id="WP_344806736.1">
    <property type="nucleotide sequence ID" value="NZ_BAABAB010000023.1"/>
</dbReference>
<evidence type="ECO:0000313" key="4">
    <source>
        <dbReference type="EMBL" id="GAA3628835.1"/>
    </source>
</evidence>
<evidence type="ECO:0000256" key="3">
    <source>
        <dbReference type="SAM" id="SignalP"/>
    </source>
</evidence>
<feature type="region of interest" description="Disordered" evidence="1">
    <location>
        <begin position="484"/>
        <end position="564"/>
    </location>
</feature>
<reference evidence="5" key="1">
    <citation type="journal article" date="2019" name="Int. J. Syst. Evol. Microbiol.">
        <title>The Global Catalogue of Microorganisms (GCM) 10K type strain sequencing project: providing services to taxonomists for standard genome sequencing and annotation.</title>
        <authorList>
            <consortium name="The Broad Institute Genomics Platform"/>
            <consortium name="The Broad Institute Genome Sequencing Center for Infectious Disease"/>
            <person name="Wu L."/>
            <person name="Ma J."/>
        </authorList>
    </citation>
    <scope>NUCLEOTIDE SEQUENCE [LARGE SCALE GENOMIC DNA]</scope>
    <source>
        <strain evidence="5">JCM 16929</strain>
    </source>
</reference>
<feature type="signal peptide" evidence="3">
    <location>
        <begin position="1"/>
        <end position="30"/>
    </location>
</feature>
<feature type="compositionally biased region" description="Polar residues" evidence="1">
    <location>
        <begin position="412"/>
        <end position="422"/>
    </location>
</feature>
<feature type="compositionally biased region" description="Low complexity" evidence="1">
    <location>
        <begin position="423"/>
        <end position="446"/>
    </location>
</feature>
<evidence type="ECO:0000256" key="2">
    <source>
        <dbReference type="SAM" id="Phobius"/>
    </source>
</evidence>
<evidence type="ECO:0000256" key="1">
    <source>
        <dbReference type="SAM" id="MobiDB-lite"/>
    </source>
</evidence>